<keyword evidence="3" id="KW-1185">Reference proteome</keyword>
<keyword evidence="1" id="KW-0812">Transmembrane</keyword>
<keyword evidence="1" id="KW-1133">Transmembrane helix</keyword>
<evidence type="ECO:0000256" key="1">
    <source>
        <dbReference type="SAM" id="Phobius"/>
    </source>
</evidence>
<dbReference type="AlphaFoldDB" id="A0A183K370"/>
<dbReference type="WBParaSite" id="SCUD_0000943501-mRNA-1">
    <property type="protein sequence ID" value="SCUD_0000943501-mRNA-1"/>
    <property type="gene ID" value="SCUD_0000943501"/>
</dbReference>
<protein>
    <submittedName>
        <fullName evidence="4">Transmembrane protein</fullName>
    </submittedName>
</protein>
<sequence>MNSNLKEQESISQEQVEWRMLVSSLGSPMSSNRCKQRIMFHLIQSIWFISIIFLNSITNQLINKIHVTMIHEKLIFSNQSINYSNRYYYLELIKMNQFTPIIFDNAMATTIHEQETLIIKPQFQIFYYGLPFTSVEILNNGN</sequence>
<reference evidence="2 3" key="2">
    <citation type="submission" date="2018-11" db="EMBL/GenBank/DDBJ databases">
        <authorList>
            <consortium name="Pathogen Informatics"/>
        </authorList>
    </citation>
    <scope>NUCLEOTIDE SEQUENCE [LARGE SCALE GENOMIC DNA]</scope>
    <source>
        <strain evidence="2">Dakar</strain>
        <strain evidence="3">Dakar, Senegal</strain>
    </source>
</reference>
<evidence type="ECO:0000313" key="4">
    <source>
        <dbReference type="WBParaSite" id="SCUD_0000943501-mRNA-1"/>
    </source>
</evidence>
<keyword evidence="1" id="KW-0472">Membrane</keyword>
<reference evidence="4" key="1">
    <citation type="submission" date="2016-06" db="UniProtKB">
        <authorList>
            <consortium name="WormBaseParasite"/>
        </authorList>
    </citation>
    <scope>IDENTIFICATION</scope>
</reference>
<dbReference type="Proteomes" id="UP000279833">
    <property type="component" value="Unassembled WGS sequence"/>
</dbReference>
<proteinExistence type="predicted"/>
<organism evidence="4">
    <name type="scientific">Schistosoma curassoni</name>
    <dbReference type="NCBI Taxonomy" id="6186"/>
    <lineage>
        <taxon>Eukaryota</taxon>
        <taxon>Metazoa</taxon>
        <taxon>Spiralia</taxon>
        <taxon>Lophotrochozoa</taxon>
        <taxon>Platyhelminthes</taxon>
        <taxon>Trematoda</taxon>
        <taxon>Digenea</taxon>
        <taxon>Strigeidida</taxon>
        <taxon>Schistosomatoidea</taxon>
        <taxon>Schistosomatidae</taxon>
        <taxon>Schistosoma</taxon>
    </lineage>
</organism>
<evidence type="ECO:0000313" key="2">
    <source>
        <dbReference type="EMBL" id="VDP35623.1"/>
    </source>
</evidence>
<feature type="transmembrane region" description="Helical" evidence="1">
    <location>
        <begin position="38"/>
        <end position="57"/>
    </location>
</feature>
<dbReference type="EMBL" id="UZAK01033236">
    <property type="protein sequence ID" value="VDP35623.1"/>
    <property type="molecule type" value="Genomic_DNA"/>
</dbReference>
<accession>A0A183K370</accession>
<name>A0A183K370_9TREM</name>
<gene>
    <name evidence="2" type="ORF">SCUD_LOCUS9435</name>
</gene>
<evidence type="ECO:0000313" key="3">
    <source>
        <dbReference type="Proteomes" id="UP000279833"/>
    </source>
</evidence>